<dbReference type="Proteomes" id="UP001176940">
    <property type="component" value="Unassembled WGS sequence"/>
</dbReference>
<evidence type="ECO:0000256" key="6">
    <source>
        <dbReference type="ARBA" id="ARBA00022679"/>
    </source>
</evidence>
<keyword evidence="6 11" id="KW-0808">Transferase</keyword>
<keyword evidence="7" id="KW-0548">Nucleotidyltransferase</keyword>
<evidence type="ECO:0000313" key="13">
    <source>
        <dbReference type="Proteomes" id="UP001176940"/>
    </source>
</evidence>
<dbReference type="EC" id="2.4.2.31" evidence="11"/>
<reference evidence="12" key="1">
    <citation type="submission" date="2023-07" db="EMBL/GenBank/DDBJ databases">
        <authorList>
            <person name="Stuckert A."/>
        </authorList>
    </citation>
    <scope>NUCLEOTIDE SEQUENCE</scope>
</reference>
<dbReference type="EMBL" id="CAUEEQ010050507">
    <property type="protein sequence ID" value="CAJ0960610.1"/>
    <property type="molecule type" value="Genomic_DNA"/>
</dbReference>
<evidence type="ECO:0000256" key="8">
    <source>
        <dbReference type="ARBA" id="ARBA00022857"/>
    </source>
</evidence>
<dbReference type="SUPFAM" id="SSF56399">
    <property type="entry name" value="ADP-ribosylation"/>
    <property type="match status" value="1"/>
</dbReference>
<organism evidence="12 13">
    <name type="scientific">Ranitomeya imitator</name>
    <name type="common">mimic poison frog</name>
    <dbReference type="NCBI Taxonomy" id="111125"/>
    <lineage>
        <taxon>Eukaryota</taxon>
        <taxon>Metazoa</taxon>
        <taxon>Chordata</taxon>
        <taxon>Craniata</taxon>
        <taxon>Vertebrata</taxon>
        <taxon>Euteleostomi</taxon>
        <taxon>Amphibia</taxon>
        <taxon>Batrachia</taxon>
        <taxon>Anura</taxon>
        <taxon>Neobatrachia</taxon>
        <taxon>Hyloidea</taxon>
        <taxon>Dendrobatidae</taxon>
        <taxon>Dendrobatinae</taxon>
        <taxon>Ranitomeya</taxon>
    </lineage>
</organism>
<name>A0ABN9M6W9_9NEOB</name>
<sequence length="321" mass="37057">MVVDDEEKANILNTFFSTVFTVENEMLGEIPRNNENPILRVTNLTQEEVRNRLNKIKIDKSPGPDGIHPRVLRELSNEIPLDDSPKMFDDQYKGCRDKMDKVVPGILKSEMQSNKEFKDSWEKASQSWKLIKPTMKLPKNFQNEHGIAVIAYTGNIYEAFNKATRDVGASSKNYKNKYRFKAMHYYLTMAVDLLGNKKRSTLVYRGVKSIHFVPSNSSGRVIRFGQFTSSSEDIKVAKNFGTASFFKMQTRYGANIMKFSKYPNEKEVLIPGYELFKVQLFKKQTHEFTLVSTGKTKNLFNCAYFKGKTYEDNLTLMLMFL</sequence>
<proteinExistence type="inferred from homology"/>
<dbReference type="Gene3D" id="3.90.176.10">
    <property type="entry name" value="Toxin ADP-ribosyltransferase, Chain A, domain 1"/>
    <property type="match status" value="1"/>
</dbReference>
<dbReference type="PROSITE" id="PS01291">
    <property type="entry name" value="ART"/>
    <property type="match status" value="1"/>
</dbReference>
<comment type="similarity">
    <text evidence="2 11">Belongs to the Arg-specific ADP-ribosyltransferase family.</text>
</comment>
<dbReference type="PANTHER" id="PTHR10339">
    <property type="entry name" value="ADP-RIBOSYLTRANSFERASE"/>
    <property type="match status" value="1"/>
</dbReference>
<keyword evidence="3" id="KW-0964">Secreted</keyword>
<accession>A0ABN9M6W9</accession>
<comment type="caution">
    <text evidence="12">The sequence shown here is derived from an EMBL/GenBank/DDBJ whole genome shotgun (WGS) entry which is preliminary data.</text>
</comment>
<evidence type="ECO:0000256" key="3">
    <source>
        <dbReference type="ARBA" id="ARBA00022525"/>
    </source>
</evidence>
<evidence type="ECO:0000256" key="4">
    <source>
        <dbReference type="ARBA" id="ARBA00022656"/>
    </source>
</evidence>
<dbReference type="InterPro" id="IPR050999">
    <property type="entry name" value="ADP-ribosyltransferase_ARG"/>
</dbReference>
<keyword evidence="8 11" id="KW-0521">NADP</keyword>
<keyword evidence="5 11" id="KW-0328">Glycosyltransferase</keyword>
<dbReference type="PANTHER" id="PTHR10339:SF25">
    <property type="entry name" value="SECRETED EXOENZYME S"/>
    <property type="match status" value="1"/>
</dbReference>
<comment type="subcellular location">
    <subcellularLocation>
        <location evidence="1">Secreted</location>
    </subcellularLocation>
</comment>
<dbReference type="PROSITE" id="PS51996">
    <property type="entry name" value="TR_MART"/>
    <property type="match status" value="1"/>
</dbReference>
<keyword evidence="13" id="KW-1185">Reference proteome</keyword>
<dbReference type="InterPro" id="IPR000768">
    <property type="entry name" value="ART"/>
</dbReference>
<protein>
    <recommendedName>
        <fullName evidence="11">NAD(P)(+)--arginine ADP-ribosyltransferase</fullName>
        <ecNumber evidence="11">2.4.2.31</ecNumber>
    </recommendedName>
    <alternativeName>
        <fullName evidence="11">Mono(ADP-ribosyl)transferase</fullName>
    </alternativeName>
</protein>
<evidence type="ECO:0000256" key="11">
    <source>
        <dbReference type="RuleBase" id="RU361228"/>
    </source>
</evidence>
<keyword evidence="9" id="KW-0843">Virulence</keyword>
<keyword evidence="4" id="KW-0800">Toxin</keyword>
<evidence type="ECO:0000256" key="5">
    <source>
        <dbReference type="ARBA" id="ARBA00022676"/>
    </source>
</evidence>
<gene>
    <name evidence="12" type="ORF">RIMI_LOCUS17369555</name>
</gene>
<evidence type="ECO:0000256" key="9">
    <source>
        <dbReference type="ARBA" id="ARBA00023026"/>
    </source>
</evidence>
<comment type="catalytic activity">
    <reaction evidence="10 11">
        <text>L-arginyl-[protein] + NAD(+) = N(omega)-(ADP-D-ribosyl)-L-arginyl-[protein] + nicotinamide + H(+)</text>
        <dbReference type="Rhea" id="RHEA:19149"/>
        <dbReference type="Rhea" id="RHEA-COMP:10532"/>
        <dbReference type="Rhea" id="RHEA-COMP:15087"/>
        <dbReference type="ChEBI" id="CHEBI:15378"/>
        <dbReference type="ChEBI" id="CHEBI:17154"/>
        <dbReference type="ChEBI" id="CHEBI:29965"/>
        <dbReference type="ChEBI" id="CHEBI:57540"/>
        <dbReference type="ChEBI" id="CHEBI:142554"/>
        <dbReference type="EC" id="2.4.2.31"/>
    </reaction>
</comment>
<evidence type="ECO:0000256" key="1">
    <source>
        <dbReference type="ARBA" id="ARBA00004613"/>
    </source>
</evidence>
<dbReference type="PRINTS" id="PR00970">
    <property type="entry name" value="RIBTRNSFRASE"/>
</dbReference>
<dbReference type="Pfam" id="PF01129">
    <property type="entry name" value="ART"/>
    <property type="match status" value="1"/>
</dbReference>
<keyword evidence="11" id="KW-0520">NAD</keyword>
<evidence type="ECO:0000313" key="12">
    <source>
        <dbReference type="EMBL" id="CAJ0960610.1"/>
    </source>
</evidence>
<evidence type="ECO:0000256" key="10">
    <source>
        <dbReference type="ARBA" id="ARBA00047597"/>
    </source>
</evidence>
<evidence type="ECO:0000256" key="2">
    <source>
        <dbReference type="ARBA" id="ARBA00009558"/>
    </source>
</evidence>
<evidence type="ECO:0000256" key="7">
    <source>
        <dbReference type="ARBA" id="ARBA00022695"/>
    </source>
</evidence>